<proteinExistence type="predicted"/>
<comment type="caution">
    <text evidence="2">The sequence shown here is derived from an EMBL/GenBank/DDBJ whole genome shotgun (WGS) entry which is preliminary data.</text>
</comment>
<dbReference type="InterPro" id="IPR018720">
    <property type="entry name" value="DUF2249"/>
</dbReference>
<dbReference type="AlphaFoldDB" id="E6PES3"/>
<gene>
    <name evidence="2" type="ORF">CARN1_0134</name>
</gene>
<evidence type="ECO:0000313" key="2">
    <source>
        <dbReference type="EMBL" id="CBH74959.1"/>
    </source>
</evidence>
<protein>
    <recommendedName>
        <fullName evidence="1">DUF2249 domain-containing protein</fullName>
    </recommendedName>
</protein>
<evidence type="ECO:0000259" key="1">
    <source>
        <dbReference type="Pfam" id="PF10006"/>
    </source>
</evidence>
<organism evidence="2">
    <name type="scientific">mine drainage metagenome</name>
    <dbReference type="NCBI Taxonomy" id="410659"/>
    <lineage>
        <taxon>unclassified sequences</taxon>
        <taxon>metagenomes</taxon>
        <taxon>ecological metagenomes</taxon>
    </lineage>
</organism>
<accession>E6PES3</accession>
<reference evidence="2" key="1">
    <citation type="submission" date="2009-10" db="EMBL/GenBank/DDBJ databases">
        <title>Diversity of trophic interactions inside an arsenic-rich microbial ecosystem.</title>
        <authorList>
            <person name="Bertin P.N."/>
            <person name="Heinrich-Salmeron A."/>
            <person name="Pelletier E."/>
            <person name="Goulhen-Chollet F."/>
            <person name="Arsene-Ploetze F."/>
            <person name="Gallien S."/>
            <person name="Calteau A."/>
            <person name="Vallenet D."/>
            <person name="Casiot C."/>
            <person name="Chane-Woon-Ming B."/>
            <person name="Giloteaux L."/>
            <person name="Barakat M."/>
            <person name="Bonnefoy V."/>
            <person name="Bruneel O."/>
            <person name="Chandler M."/>
            <person name="Cleiss J."/>
            <person name="Duran R."/>
            <person name="Elbaz-Poulichet F."/>
            <person name="Fonknechten N."/>
            <person name="Lauga B."/>
            <person name="Mornico D."/>
            <person name="Ortet P."/>
            <person name="Schaeffer C."/>
            <person name="Siguier P."/>
            <person name="Alexander Thil Smith A."/>
            <person name="Van Dorsselaer A."/>
            <person name="Weissenbach J."/>
            <person name="Medigue C."/>
            <person name="Le Paslier D."/>
        </authorList>
    </citation>
    <scope>NUCLEOTIDE SEQUENCE</scope>
</reference>
<dbReference type="Pfam" id="PF10006">
    <property type="entry name" value="DUF2249"/>
    <property type="match status" value="1"/>
</dbReference>
<sequence>MNDLAELDIRTIPPAHKHPTIHARLETLASGDALTLLNDHDPRPLRFELEHDHPGVFAFEYLESGPEVWRVLIRRM</sequence>
<name>E6PES3_9ZZZZ</name>
<dbReference type="EMBL" id="CABL01000005">
    <property type="protein sequence ID" value="CBH74959.1"/>
    <property type="molecule type" value="Genomic_DNA"/>
</dbReference>
<feature type="domain" description="DUF2249" evidence="1">
    <location>
        <begin position="6"/>
        <end position="75"/>
    </location>
</feature>